<protein>
    <recommendedName>
        <fullName evidence="4">FYVE-type domain-containing protein</fullName>
    </recommendedName>
</protein>
<dbReference type="SUPFAM" id="SSF57903">
    <property type="entry name" value="FYVE/PHD zinc finger"/>
    <property type="match status" value="1"/>
</dbReference>
<accession>A0A8K1FS91</accession>
<dbReference type="SUPFAM" id="SSF55961">
    <property type="entry name" value="Bet v1-like"/>
    <property type="match status" value="1"/>
</dbReference>
<keyword evidence="3" id="KW-1185">Reference proteome</keyword>
<evidence type="ECO:0000313" key="3">
    <source>
        <dbReference type="Proteomes" id="UP000794436"/>
    </source>
</evidence>
<feature type="compositionally biased region" description="Low complexity" evidence="1">
    <location>
        <begin position="404"/>
        <end position="416"/>
    </location>
</feature>
<evidence type="ECO:0000256" key="1">
    <source>
        <dbReference type="SAM" id="MobiDB-lite"/>
    </source>
</evidence>
<dbReference type="InterPro" id="IPR013083">
    <property type="entry name" value="Znf_RING/FYVE/PHD"/>
</dbReference>
<dbReference type="Proteomes" id="UP000794436">
    <property type="component" value="Unassembled WGS sequence"/>
</dbReference>
<dbReference type="EMBL" id="SPLM01000001">
    <property type="protein sequence ID" value="TMW69797.1"/>
    <property type="molecule type" value="Genomic_DNA"/>
</dbReference>
<reference evidence="2" key="1">
    <citation type="submission" date="2019-03" db="EMBL/GenBank/DDBJ databases">
        <title>Long read genome sequence of the mycoparasitic Pythium oligandrum ATCC 38472 isolated from sugarbeet rhizosphere.</title>
        <authorList>
            <person name="Gaulin E."/>
        </authorList>
    </citation>
    <scope>NUCLEOTIDE SEQUENCE</scope>
    <source>
        <strain evidence="2">ATCC 38472_TT</strain>
    </source>
</reference>
<dbReference type="InterPro" id="IPR023393">
    <property type="entry name" value="START-like_dom_sf"/>
</dbReference>
<feature type="compositionally biased region" description="Low complexity" evidence="1">
    <location>
        <begin position="381"/>
        <end position="397"/>
    </location>
</feature>
<dbReference type="Gene3D" id="3.30.40.10">
    <property type="entry name" value="Zinc/RING finger domain, C3HC4 (zinc finger)"/>
    <property type="match status" value="1"/>
</dbReference>
<dbReference type="Gene3D" id="3.30.530.20">
    <property type="match status" value="1"/>
</dbReference>
<dbReference type="OrthoDB" id="103893at2759"/>
<dbReference type="PANTHER" id="PTHR13510:SF44">
    <property type="entry name" value="RABENOSYN-5"/>
    <property type="match status" value="1"/>
</dbReference>
<gene>
    <name evidence="2" type="ORF">Poli38472_001953</name>
</gene>
<dbReference type="InterPro" id="IPR011011">
    <property type="entry name" value="Znf_FYVE_PHD"/>
</dbReference>
<evidence type="ECO:0000313" key="2">
    <source>
        <dbReference type="EMBL" id="TMW69797.1"/>
    </source>
</evidence>
<dbReference type="PANTHER" id="PTHR13510">
    <property type="entry name" value="FYVE-FINGER-CONTAINING RAB5 EFFECTOR PROTEIN RABENOSYN-5-RELATED"/>
    <property type="match status" value="1"/>
</dbReference>
<comment type="caution">
    <text evidence="2">The sequence shown here is derived from an EMBL/GenBank/DDBJ whole genome shotgun (WGS) entry which is preliminary data.</text>
</comment>
<sequence>MKFPLQHNPFPPLKLSQDYIDSLLRLEQSIVDQTVAEFEQFAYVQNRVVDKTKWKHVKTRENMHVYRAIGDHSDDPHLIMQEMLLDASASSNMATSRMNVKGGARLIAVGSVVGRVNDALFIDGSHTEEEMQIRSSYVPDECVDWRVLYNLCEPTHDNPLHTSMIKYHVMATTGAAGLAVRPRDLVMLNCTGETILSNGERVGYGICHSLDVPGCGTVEGIVRAQASCSYIFRAQGRNSAEVYMRMVSEMGGNVNDSIAALSFASSMIAIWKMPWGGQNVKLAWMLKQQRRNRSRKESSHASDCCQVCQRSFSLMRTDMKCGLCRELVCSSCLVVRKISYVRPGRHLLQVPTGFCKHCILQASLLDAADIARKEYVPKQASTRSGGFSSVSSTTPTTHMHDSVVSDGSSASPSSGVDLRDAHVETVEDWEKAQYDPQGTVYSPLQQEATNTQQLSAGVGVDQHQMNLLLQMEQLRLAAEQTYQLTMENERAMNGI</sequence>
<feature type="region of interest" description="Disordered" evidence="1">
    <location>
        <begin position="381"/>
        <end position="416"/>
    </location>
</feature>
<name>A0A8K1FS91_PYTOL</name>
<dbReference type="AlphaFoldDB" id="A0A8K1FS91"/>
<dbReference type="InterPro" id="IPR052727">
    <property type="entry name" value="Rab4/Rab5_effector"/>
</dbReference>
<organism evidence="2 3">
    <name type="scientific">Pythium oligandrum</name>
    <name type="common">Mycoparasitic fungus</name>
    <dbReference type="NCBI Taxonomy" id="41045"/>
    <lineage>
        <taxon>Eukaryota</taxon>
        <taxon>Sar</taxon>
        <taxon>Stramenopiles</taxon>
        <taxon>Oomycota</taxon>
        <taxon>Peronosporomycetes</taxon>
        <taxon>Pythiales</taxon>
        <taxon>Pythiaceae</taxon>
        <taxon>Pythium</taxon>
    </lineage>
</organism>
<proteinExistence type="predicted"/>
<evidence type="ECO:0008006" key="4">
    <source>
        <dbReference type="Google" id="ProtNLM"/>
    </source>
</evidence>